<evidence type="ECO:0000313" key="2">
    <source>
        <dbReference type="Proteomes" id="UP000006853"/>
    </source>
</evidence>
<protein>
    <submittedName>
        <fullName evidence="1">Uncharacterized protein</fullName>
    </submittedName>
</protein>
<reference evidence="1 2" key="2">
    <citation type="journal article" date="2016" name="FEMS Yeast Res.">
        <title>Curation of the genome annotation of Pichia pastoris (Komagataella phaffii) CBS7435 from gene level to protein function.</title>
        <authorList>
            <person name="Valli M."/>
            <person name="Tatto N.E."/>
            <person name="Peymann A."/>
            <person name="Gruber C."/>
            <person name="Landes N."/>
            <person name="Ekker H."/>
            <person name="Thallinger G.G."/>
            <person name="Mattanovich D."/>
            <person name="Gasser B."/>
            <person name="Graf A.B."/>
        </authorList>
    </citation>
    <scope>GENOME REANNOTATION</scope>
    <source>
        <strain evidence="1 2">ATCC 76273 / CBS 7435 / CECT 11047 / NRRL Y-11430 / Wegner 21-1</strain>
    </source>
</reference>
<name>A0A1G4KQJ1_KOMPC</name>
<organism evidence="1 2">
    <name type="scientific">Komagataella phaffii (strain ATCC 76273 / CBS 7435 / CECT 11047 / NRRL Y-11430 / Wegner 21-1)</name>
    <name type="common">Yeast</name>
    <name type="synonym">Pichia pastoris</name>
    <dbReference type="NCBI Taxonomy" id="981350"/>
    <lineage>
        <taxon>Eukaryota</taxon>
        <taxon>Fungi</taxon>
        <taxon>Dikarya</taxon>
        <taxon>Ascomycota</taxon>
        <taxon>Saccharomycotina</taxon>
        <taxon>Pichiomycetes</taxon>
        <taxon>Pichiales</taxon>
        <taxon>Pichiaceae</taxon>
        <taxon>Komagataella</taxon>
    </lineage>
</organism>
<keyword evidence="2" id="KW-1185">Reference proteome</keyword>
<sequence>MNICFAECLVELFNERDINKLVNQLLRDTRGYDGLLTWNSLLKGNAQVLTESVLDNYDNQGYDICSFLQELMVKLSQELDLVKGMRGKRCRYQFQSTFASIKGGSHQYLIESHDLAKADVILSRCLFVLNEQENIFINGDYNLVGSIYYNTELQHYFYVKGECRSNPNDLRRVDVFLESSWS</sequence>
<dbReference type="EMBL" id="FR839630">
    <property type="protein sequence ID" value="SCV12272.1"/>
    <property type="molecule type" value="Genomic_DNA"/>
</dbReference>
<evidence type="ECO:0000313" key="1">
    <source>
        <dbReference type="EMBL" id="SCV12272.1"/>
    </source>
</evidence>
<dbReference type="Proteomes" id="UP000006853">
    <property type="component" value="Chromosome 3"/>
</dbReference>
<dbReference type="AlphaFoldDB" id="A0A1G4KQJ1"/>
<gene>
    <name evidence="1" type="ordered locus">PP7435_Chr3-2403</name>
</gene>
<reference evidence="1 2" key="1">
    <citation type="journal article" date="2011" name="J. Biotechnol.">
        <title>High-quality genome sequence of Pichia pastoris CBS7435.</title>
        <authorList>
            <person name="Kuberl A."/>
            <person name="Schneider J."/>
            <person name="Thallinger G.G."/>
            <person name="Anderl I."/>
            <person name="Wibberg D."/>
            <person name="Hajek T."/>
            <person name="Jaenicke S."/>
            <person name="Brinkrolf K."/>
            <person name="Goesmann A."/>
            <person name="Szczepanowski R."/>
            <person name="Puhler A."/>
            <person name="Schwab H."/>
            <person name="Glieder A."/>
            <person name="Pichler H."/>
        </authorList>
    </citation>
    <scope>NUCLEOTIDE SEQUENCE [LARGE SCALE GENOMIC DNA]</scope>
    <source>
        <strain evidence="2">ATCC 76273 / CBS 7435 / CECT 11047 / NRRL Y-11430 / Wegner 21-1</strain>
    </source>
</reference>
<proteinExistence type="predicted"/>
<accession>A0A1G4KQJ1</accession>